<dbReference type="AlphaFoldDB" id="A0AAE1DCG5"/>
<proteinExistence type="predicted"/>
<dbReference type="EMBL" id="JAWDGP010004282">
    <property type="protein sequence ID" value="KAK3765614.1"/>
    <property type="molecule type" value="Genomic_DNA"/>
</dbReference>
<comment type="caution">
    <text evidence="1">The sequence shown here is derived from an EMBL/GenBank/DDBJ whole genome shotgun (WGS) entry which is preliminary data.</text>
</comment>
<name>A0AAE1DCG5_9GAST</name>
<keyword evidence="2" id="KW-1185">Reference proteome</keyword>
<accession>A0AAE1DCG5</accession>
<organism evidence="1 2">
    <name type="scientific">Elysia crispata</name>
    <name type="common">lettuce slug</name>
    <dbReference type="NCBI Taxonomy" id="231223"/>
    <lineage>
        <taxon>Eukaryota</taxon>
        <taxon>Metazoa</taxon>
        <taxon>Spiralia</taxon>
        <taxon>Lophotrochozoa</taxon>
        <taxon>Mollusca</taxon>
        <taxon>Gastropoda</taxon>
        <taxon>Heterobranchia</taxon>
        <taxon>Euthyneura</taxon>
        <taxon>Panpulmonata</taxon>
        <taxon>Sacoglossa</taxon>
        <taxon>Placobranchoidea</taxon>
        <taxon>Plakobranchidae</taxon>
        <taxon>Elysia</taxon>
    </lineage>
</organism>
<evidence type="ECO:0000313" key="2">
    <source>
        <dbReference type="Proteomes" id="UP001283361"/>
    </source>
</evidence>
<reference evidence="1" key="1">
    <citation type="journal article" date="2023" name="G3 (Bethesda)">
        <title>A reference genome for the long-term kleptoplast-retaining sea slug Elysia crispata morphotype clarki.</title>
        <authorList>
            <person name="Eastman K.E."/>
            <person name="Pendleton A.L."/>
            <person name="Shaikh M.A."/>
            <person name="Suttiyut T."/>
            <person name="Ogas R."/>
            <person name="Tomko P."/>
            <person name="Gavelis G."/>
            <person name="Widhalm J.R."/>
            <person name="Wisecaver J.H."/>
        </authorList>
    </citation>
    <scope>NUCLEOTIDE SEQUENCE</scope>
    <source>
        <strain evidence="1">ECLA1</strain>
    </source>
</reference>
<evidence type="ECO:0000313" key="1">
    <source>
        <dbReference type="EMBL" id="KAK3765614.1"/>
    </source>
</evidence>
<protein>
    <submittedName>
        <fullName evidence="1">Uncharacterized protein</fullName>
    </submittedName>
</protein>
<gene>
    <name evidence="1" type="ORF">RRG08_021293</name>
</gene>
<sequence length="80" mass="8922">MLPLQQHNHSSDQTKALAPSYDAVRLVKLNQTLAESLMVNACASLVLYVTSARRYDTGVSDHVTWRKDPDGVCAEYQVFP</sequence>
<dbReference type="Proteomes" id="UP001283361">
    <property type="component" value="Unassembled WGS sequence"/>
</dbReference>